<evidence type="ECO:0000259" key="2">
    <source>
        <dbReference type="Pfam" id="PF12850"/>
    </source>
</evidence>
<reference evidence="3 4" key="1">
    <citation type="submission" date="2019-02" db="EMBL/GenBank/DDBJ databases">
        <title>Deep-cultivation of Planctomycetes and their phenomic and genomic characterization uncovers novel biology.</title>
        <authorList>
            <person name="Wiegand S."/>
            <person name="Jogler M."/>
            <person name="Boedeker C."/>
            <person name="Pinto D."/>
            <person name="Vollmers J."/>
            <person name="Rivas-Marin E."/>
            <person name="Kohn T."/>
            <person name="Peeters S.H."/>
            <person name="Heuer A."/>
            <person name="Rast P."/>
            <person name="Oberbeckmann S."/>
            <person name="Bunk B."/>
            <person name="Jeske O."/>
            <person name="Meyerdierks A."/>
            <person name="Storesund J.E."/>
            <person name="Kallscheuer N."/>
            <person name="Luecker S."/>
            <person name="Lage O.M."/>
            <person name="Pohl T."/>
            <person name="Merkel B.J."/>
            <person name="Hornburger P."/>
            <person name="Mueller R.-W."/>
            <person name="Bruemmer F."/>
            <person name="Labrenz M."/>
            <person name="Spormann A.M."/>
            <person name="Op den Camp H."/>
            <person name="Overmann J."/>
            <person name="Amann R."/>
            <person name="Jetten M.S.M."/>
            <person name="Mascher T."/>
            <person name="Medema M.H."/>
            <person name="Devos D.P."/>
            <person name="Kaster A.-K."/>
            <person name="Ovreas L."/>
            <person name="Rohde M."/>
            <person name="Galperin M.Y."/>
            <person name="Jogler C."/>
        </authorList>
    </citation>
    <scope>NUCLEOTIDE SEQUENCE [LARGE SCALE GENOMIC DNA]</scope>
    <source>
        <strain evidence="3 4">Poly30</strain>
    </source>
</reference>
<dbReference type="Gene3D" id="3.60.21.10">
    <property type="match status" value="1"/>
</dbReference>
<dbReference type="Pfam" id="PF12850">
    <property type="entry name" value="Metallophos_2"/>
    <property type="match status" value="1"/>
</dbReference>
<dbReference type="InterPro" id="IPR029052">
    <property type="entry name" value="Metallo-depent_PP-like"/>
</dbReference>
<dbReference type="OrthoDB" id="9800565at2"/>
<sequence>MTYPLTAVISDLHGNRPAMEVCLADAERRGVRRFVCLGDVVGYGAEPRACLDAVMARVSGREEGNGLGALEPGLCLRGNHEEALLFSAEDFNPKARAAIEWTRAEVGRDPERADDYWDFIGALEPSASDDRAMFAHGSPRDPLREYVVPRDIRDTEKMDALFRAMDRGVCFIGHSHVPAVFFADGTYFVPRGLDAVHGPYDLGDLEAVRAIVNVGSVGQPRDGDPRLSYVLYDGQNVTFVRVEYDHEAAAEAIRAVDELPAFLADRLAAGR</sequence>
<evidence type="ECO:0000256" key="1">
    <source>
        <dbReference type="ARBA" id="ARBA00008950"/>
    </source>
</evidence>
<evidence type="ECO:0000313" key="3">
    <source>
        <dbReference type="EMBL" id="QDV06902.1"/>
    </source>
</evidence>
<dbReference type="EMBL" id="CP036434">
    <property type="protein sequence ID" value="QDV06902.1"/>
    <property type="molecule type" value="Genomic_DNA"/>
</dbReference>
<comment type="similarity">
    <text evidence="1">Belongs to the metallophosphoesterase superfamily. YfcE family.</text>
</comment>
<organism evidence="3 4">
    <name type="scientific">Saltatorellus ferox</name>
    <dbReference type="NCBI Taxonomy" id="2528018"/>
    <lineage>
        <taxon>Bacteria</taxon>
        <taxon>Pseudomonadati</taxon>
        <taxon>Planctomycetota</taxon>
        <taxon>Planctomycetia</taxon>
        <taxon>Planctomycetia incertae sedis</taxon>
        <taxon>Saltatorellus</taxon>
    </lineage>
</organism>
<dbReference type="InterPro" id="IPR011152">
    <property type="entry name" value="Pesterase_MJ0912"/>
</dbReference>
<dbReference type="RefSeq" id="WP_145197490.1">
    <property type="nucleotide sequence ID" value="NZ_CP036434.1"/>
</dbReference>
<dbReference type="CDD" id="cd00838">
    <property type="entry name" value="MPP_superfamily"/>
    <property type="match status" value="1"/>
</dbReference>
<feature type="domain" description="Calcineurin-like phosphoesterase" evidence="2">
    <location>
        <begin position="7"/>
        <end position="233"/>
    </location>
</feature>
<dbReference type="PIRSF" id="PIRSF000883">
    <property type="entry name" value="Pesterase_MJ0912"/>
    <property type="match status" value="1"/>
</dbReference>
<evidence type="ECO:0000313" key="4">
    <source>
        <dbReference type="Proteomes" id="UP000320390"/>
    </source>
</evidence>
<accession>A0A518ES61</accession>
<dbReference type="GO" id="GO:0016791">
    <property type="term" value="F:phosphatase activity"/>
    <property type="evidence" value="ECO:0007669"/>
    <property type="project" value="TreeGrafter"/>
</dbReference>
<dbReference type="InterPro" id="IPR024654">
    <property type="entry name" value="Calcineurin-like_PHP_lpxH"/>
</dbReference>
<protein>
    <submittedName>
        <fullName evidence="3">Phosphodiesterase</fullName>
    </submittedName>
</protein>
<name>A0A518ES61_9BACT</name>
<dbReference type="AlphaFoldDB" id="A0A518ES61"/>
<dbReference type="Proteomes" id="UP000320390">
    <property type="component" value="Chromosome"/>
</dbReference>
<dbReference type="GO" id="GO:0005737">
    <property type="term" value="C:cytoplasm"/>
    <property type="evidence" value="ECO:0007669"/>
    <property type="project" value="TreeGrafter"/>
</dbReference>
<dbReference type="InterPro" id="IPR050126">
    <property type="entry name" value="Ap4A_hydrolase"/>
</dbReference>
<dbReference type="SUPFAM" id="SSF56300">
    <property type="entry name" value="Metallo-dependent phosphatases"/>
    <property type="match status" value="1"/>
</dbReference>
<dbReference type="PANTHER" id="PTHR42850">
    <property type="entry name" value="METALLOPHOSPHOESTERASE"/>
    <property type="match status" value="1"/>
</dbReference>
<dbReference type="PANTHER" id="PTHR42850:SF2">
    <property type="entry name" value="BLL5683 PROTEIN"/>
    <property type="match status" value="1"/>
</dbReference>
<gene>
    <name evidence="3" type="ORF">Poly30_24190</name>
</gene>
<keyword evidence="4" id="KW-1185">Reference proteome</keyword>
<proteinExistence type="inferred from homology"/>